<dbReference type="KEGG" id="gah:GAH_01187"/>
<dbReference type="HOGENOM" id="CLU_1801624_0_0_2"/>
<evidence type="ECO:0000313" key="1">
    <source>
        <dbReference type="EMBL" id="AKG91502.1"/>
    </source>
</evidence>
<reference evidence="1 2" key="1">
    <citation type="submission" date="2015-04" db="EMBL/GenBank/DDBJ databases">
        <title>The complete genome sequence of the hyperthermophilic, obligate iron-reducing archaeon Geoglobus ahangari strain 234T.</title>
        <authorList>
            <person name="Manzella M.P."/>
            <person name="Holmes D.E."/>
            <person name="Rocheleau J.M."/>
            <person name="Chung A."/>
            <person name="Reguera G."/>
            <person name="Kashefi K."/>
        </authorList>
    </citation>
    <scope>NUCLEOTIDE SEQUENCE [LARGE SCALE GENOMIC DNA]</scope>
    <source>
        <strain evidence="1 2">234</strain>
    </source>
</reference>
<dbReference type="GeneID" id="24803760"/>
<dbReference type="InParanoid" id="A0A0F7IDI7"/>
<dbReference type="Proteomes" id="UP000034723">
    <property type="component" value="Chromosome"/>
</dbReference>
<accession>A0A0F7IDI7</accession>
<sequence length="143" mass="16387">MYPYPREVVADLYVSKLGGFSEEIGEREVGINDKALEMNTSLIAEESRIKLRFFGSREKPYFLKKSFRVVGISHGSSAYRLSRMGEVVLGREHRDVLGERVGEAVMINAVESFRIDGDYSSMKKAVQSMREWIWKSESLGRRN</sequence>
<organism evidence="1 2">
    <name type="scientific">Geoglobus ahangari</name>
    <dbReference type="NCBI Taxonomy" id="113653"/>
    <lineage>
        <taxon>Archaea</taxon>
        <taxon>Methanobacteriati</taxon>
        <taxon>Methanobacteriota</taxon>
        <taxon>Archaeoglobi</taxon>
        <taxon>Archaeoglobales</taxon>
        <taxon>Archaeoglobaceae</taxon>
        <taxon>Geoglobus</taxon>
    </lineage>
</organism>
<dbReference type="STRING" id="113653.GAH_01187"/>
<dbReference type="EMBL" id="CP011267">
    <property type="protein sequence ID" value="AKG91502.1"/>
    <property type="molecule type" value="Genomic_DNA"/>
</dbReference>
<evidence type="ECO:0000313" key="2">
    <source>
        <dbReference type="Proteomes" id="UP000034723"/>
    </source>
</evidence>
<dbReference type="RefSeq" id="WP_048095295.1">
    <property type="nucleotide sequence ID" value="NZ_CP011267.1"/>
</dbReference>
<gene>
    <name evidence="1" type="ORF">GAH_01187</name>
</gene>
<dbReference type="OrthoDB" id="50304at2157"/>
<dbReference type="AlphaFoldDB" id="A0A0F7IDI7"/>
<keyword evidence="2" id="KW-1185">Reference proteome</keyword>
<protein>
    <submittedName>
        <fullName evidence="1">Uncharacterized protein</fullName>
    </submittedName>
</protein>
<proteinExistence type="predicted"/>
<name>A0A0F7IDI7_9EURY</name>